<name>A0A0Q0WTM3_9FLAO</name>
<evidence type="ECO:0000313" key="2">
    <source>
        <dbReference type="Proteomes" id="UP000050443"/>
    </source>
</evidence>
<comment type="caution">
    <text evidence="1">The sequence shown here is derived from an EMBL/GenBank/DDBJ whole genome shotgun (WGS) entry which is preliminary data.</text>
</comment>
<sequence length="42" mass="5062">MNAWNTEIPLDEKMHRAAFSYNLTFIQEEVKKYINKICRITT</sequence>
<dbReference type="EMBL" id="JRLF01000012">
    <property type="protein sequence ID" value="KQB39371.1"/>
    <property type="molecule type" value="Genomic_DNA"/>
</dbReference>
<protein>
    <submittedName>
        <fullName evidence="1">Uncharacterized protein</fullName>
    </submittedName>
</protein>
<organism evidence="1 2">
    <name type="scientific">Flavobacterium aquidurense</name>
    <dbReference type="NCBI Taxonomy" id="362413"/>
    <lineage>
        <taxon>Bacteria</taxon>
        <taxon>Pseudomonadati</taxon>
        <taxon>Bacteroidota</taxon>
        <taxon>Flavobacteriia</taxon>
        <taxon>Flavobacteriales</taxon>
        <taxon>Flavobacteriaceae</taxon>
        <taxon>Flavobacterium</taxon>
    </lineage>
</organism>
<gene>
    <name evidence="1" type="ORF">RC62_1052</name>
</gene>
<dbReference type="PATRIC" id="fig|362413.3.peg.1025"/>
<reference evidence="1 2" key="1">
    <citation type="submission" date="2014-09" db="EMBL/GenBank/DDBJ databases">
        <title>Genome sequence of Flavobacterium aquidurense RC62.</title>
        <authorList>
            <person name="Kim J.F."/>
            <person name="Kwak M.-J."/>
        </authorList>
    </citation>
    <scope>NUCLEOTIDE SEQUENCE [LARGE SCALE GENOMIC DNA]</scope>
    <source>
        <strain evidence="1 2">RC62</strain>
    </source>
</reference>
<dbReference type="AlphaFoldDB" id="A0A0Q0WTM3"/>
<evidence type="ECO:0000313" key="1">
    <source>
        <dbReference type="EMBL" id="KQB39371.1"/>
    </source>
</evidence>
<dbReference type="Proteomes" id="UP000050443">
    <property type="component" value="Unassembled WGS sequence"/>
</dbReference>
<accession>A0A0Q0WTM3</accession>
<proteinExistence type="predicted"/>